<accession>A0A9D0ZHG3</accession>
<evidence type="ECO:0008006" key="4">
    <source>
        <dbReference type="Google" id="ProtNLM"/>
    </source>
</evidence>
<feature type="transmembrane region" description="Helical" evidence="1">
    <location>
        <begin position="12"/>
        <end position="39"/>
    </location>
</feature>
<evidence type="ECO:0000313" key="2">
    <source>
        <dbReference type="EMBL" id="HIQ80503.1"/>
    </source>
</evidence>
<sequence>MPKSAVESTLAKILYSIFSFLLSMLSFFLVLLIILQATFLNKNYILNMVNDSNYFSELSSEITEDLIDLGNASGINEAFFENFVDEVILREDVANYVENFYSGEDTSVDTTHFKQYFREKLDAYIAENNLTVSQDARQNLTTTVKEAAGIYASRVQLPYFDLIAGYFHQLLAPVFYVTLACAFVVLLIAVVMIATNKWKHRAYRYLSYSTLGTLLMTLAVPVMAYCINKLDKLAIMSRALFNLYYSCVTQFLNAFFIAAAVLALLSALFIYMHYRSRKKAIIGAK</sequence>
<keyword evidence="1" id="KW-0812">Transmembrane</keyword>
<protein>
    <recommendedName>
        <fullName evidence="4">DUF1461 domain-containing protein</fullName>
    </recommendedName>
</protein>
<feature type="transmembrane region" description="Helical" evidence="1">
    <location>
        <begin position="205"/>
        <end position="223"/>
    </location>
</feature>
<feature type="transmembrane region" description="Helical" evidence="1">
    <location>
        <begin position="243"/>
        <end position="271"/>
    </location>
</feature>
<gene>
    <name evidence="2" type="ORF">IAD32_04370</name>
</gene>
<dbReference type="AlphaFoldDB" id="A0A9D0ZHG3"/>
<keyword evidence="1" id="KW-0472">Membrane</keyword>
<reference evidence="2" key="1">
    <citation type="submission" date="2020-10" db="EMBL/GenBank/DDBJ databases">
        <authorList>
            <person name="Gilroy R."/>
        </authorList>
    </citation>
    <scope>NUCLEOTIDE SEQUENCE</scope>
    <source>
        <strain evidence="2">ChiSjej1B19-3389</strain>
    </source>
</reference>
<feature type="transmembrane region" description="Helical" evidence="1">
    <location>
        <begin position="170"/>
        <end position="193"/>
    </location>
</feature>
<dbReference type="Proteomes" id="UP000886787">
    <property type="component" value="Unassembled WGS sequence"/>
</dbReference>
<organism evidence="2 3">
    <name type="scientific">Candidatus Scatavimonas merdigallinarum</name>
    <dbReference type="NCBI Taxonomy" id="2840914"/>
    <lineage>
        <taxon>Bacteria</taxon>
        <taxon>Bacillati</taxon>
        <taxon>Bacillota</taxon>
        <taxon>Clostridia</taxon>
        <taxon>Eubacteriales</taxon>
        <taxon>Oscillospiraceae</taxon>
        <taxon>Oscillospiraceae incertae sedis</taxon>
        <taxon>Candidatus Scatavimonas</taxon>
    </lineage>
</organism>
<comment type="caution">
    <text evidence="2">The sequence shown here is derived from an EMBL/GenBank/DDBJ whole genome shotgun (WGS) entry which is preliminary data.</text>
</comment>
<dbReference type="EMBL" id="DVFW01000024">
    <property type="protein sequence ID" value="HIQ80503.1"/>
    <property type="molecule type" value="Genomic_DNA"/>
</dbReference>
<evidence type="ECO:0000256" key="1">
    <source>
        <dbReference type="SAM" id="Phobius"/>
    </source>
</evidence>
<proteinExistence type="predicted"/>
<reference evidence="2" key="2">
    <citation type="journal article" date="2021" name="PeerJ">
        <title>Extensive microbial diversity within the chicken gut microbiome revealed by metagenomics and culture.</title>
        <authorList>
            <person name="Gilroy R."/>
            <person name="Ravi A."/>
            <person name="Getino M."/>
            <person name="Pursley I."/>
            <person name="Horton D.L."/>
            <person name="Alikhan N.F."/>
            <person name="Baker D."/>
            <person name="Gharbi K."/>
            <person name="Hall N."/>
            <person name="Watson M."/>
            <person name="Adriaenssens E.M."/>
            <person name="Foster-Nyarko E."/>
            <person name="Jarju S."/>
            <person name="Secka A."/>
            <person name="Antonio M."/>
            <person name="Oren A."/>
            <person name="Chaudhuri R.R."/>
            <person name="La Ragione R."/>
            <person name="Hildebrand F."/>
            <person name="Pallen M.J."/>
        </authorList>
    </citation>
    <scope>NUCLEOTIDE SEQUENCE</scope>
    <source>
        <strain evidence="2">ChiSjej1B19-3389</strain>
    </source>
</reference>
<keyword evidence="1" id="KW-1133">Transmembrane helix</keyword>
<name>A0A9D0ZHG3_9FIRM</name>
<evidence type="ECO:0000313" key="3">
    <source>
        <dbReference type="Proteomes" id="UP000886787"/>
    </source>
</evidence>